<keyword evidence="2" id="KW-1133">Transmembrane helix</keyword>
<dbReference type="RefSeq" id="WP_167207334.1">
    <property type="nucleotide sequence ID" value="NZ_CP050063.1"/>
</dbReference>
<dbReference type="Proteomes" id="UP000501802">
    <property type="component" value="Chromosome"/>
</dbReference>
<protein>
    <submittedName>
        <fullName evidence="3">Uncharacterized protein</fullName>
    </submittedName>
</protein>
<keyword evidence="2" id="KW-0812">Transmembrane</keyword>
<keyword evidence="2" id="KW-0472">Membrane</keyword>
<evidence type="ECO:0000256" key="2">
    <source>
        <dbReference type="SAM" id="Phobius"/>
    </source>
</evidence>
<feature type="transmembrane region" description="Helical" evidence="2">
    <location>
        <begin position="12"/>
        <end position="32"/>
    </location>
</feature>
<sequence length="95" mass="11170">MYDNVNRKTGKLINWITVWGFIIACIAFNKYVDYRHQRQEFRAQYNAESRRADSLLVEKKRLEQRLRELENTANQGVSVIRQGNNQQKVAVANAL</sequence>
<dbReference type="KEGG" id="spib:G8759_09485"/>
<gene>
    <name evidence="3" type="ORF">G8759_09485</name>
</gene>
<feature type="coiled-coil region" evidence="1">
    <location>
        <begin position="45"/>
        <end position="79"/>
    </location>
</feature>
<evidence type="ECO:0000313" key="3">
    <source>
        <dbReference type="EMBL" id="QIP12839.1"/>
    </source>
</evidence>
<dbReference type="EMBL" id="CP050063">
    <property type="protein sequence ID" value="QIP12839.1"/>
    <property type="molecule type" value="Genomic_DNA"/>
</dbReference>
<keyword evidence="4" id="KW-1185">Reference proteome</keyword>
<reference evidence="3 4" key="1">
    <citation type="submission" date="2020-03" db="EMBL/GenBank/DDBJ databases">
        <authorList>
            <person name="Kim M.K."/>
        </authorList>
    </citation>
    <scope>NUCLEOTIDE SEQUENCE [LARGE SCALE GENOMIC DNA]</scope>
    <source>
        <strain evidence="3 4">BT328</strain>
    </source>
</reference>
<organism evidence="3 4">
    <name type="scientific">Spirosoma aureum</name>
    <dbReference type="NCBI Taxonomy" id="2692134"/>
    <lineage>
        <taxon>Bacteria</taxon>
        <taxon>Pseudomonadati</taxon>
        <taxon>Bacteroidota</taxon>
        <taxon>Cytophagia</taxon>
        <taxon>Cytophagales</taxon>
        <taxon>Cytophagaceae</taxon>
        <taxon>Spirosoma</taxon>
    </lineage>
</organism>
<proteinExistence type="predicted"/>
<dbReference type="PROSITE" id="PS51257">
    <property type="entry name" value="PROKAR_LIPOPROTEIN"/>
    <property type="match status" value="1"/>
</dbReference>
<accession>A0A6G9AKI6</accession>
<evidence type="ECO:0000313" key="4">
    <source>
        <dbReference type="Proteomes" id="UP000501802"/>
    </source>
</evidence>
<evidence type="ECO:0000256" key="1">
    <source>
        <dbReference type="SAM" id="Coils"/>
    </source>
</evidence>
<name>A0A6G9AKI6_9BACT</name>
<keyword evidence="1" id="KW-0175">Coiled coil</keyword>
<dbReference type="AlphaFoldDB" id="A0A6G9AKI6"/>